<dbReference type="Pfam" id="PF18370">
    <property type="entry name" value="RGI_lyase"/>
    <property type="match status" value="1"/>
</dbReference>
<feature type="compositionally biased region" description="Polar residues" evidence="1">
    <location>
        <begin position="147"/>
        <end position="158"/>
    </location>
</feature>
<dbReference type="InterPro" id="IPR013783">
    <property type="entry name" value="Ig-like_fold"/>
</dbReference>
<keyword evidence="2" id="KW-0732">Signal</keyword>
<feature type="compositionally biased region" description="Pro residues" evidence="1">
    <location>
        <begin position="1021"/>
        <end position="1033"/>
    </location>
</feature>
<evidence type="ECO:0000259" key="4">
    <source>
        <dbReference type="Pfam" id="PF21348"/>
    </source>
</evidence>
<dbReference type="InterPro" id="IPR008969">
    <property type="entry name" value="CarboxyPept-like_regulatory"/>
</dbReference>
<dbReference type="SUPFAM" id="SSF49464">
    <property type="entry name" value="Carboxypeptidase regulatory domain-like"/>
    <property type="match status" value="2"/>
</dbReference>
<reference evidence="5" key="2">
    <citation type="submission" date="2021-04" db="EMBL/GenBank/DDBJ databases">
        <authorList>
            <person name="Gilroy R."/>
        </authorList>
    </citation>
    <scope>NUCLEOTIDE SEQUENCE</scope>
    <source>
        <strain evidence="5">5790</strain>
    </source>
</reference>
<reference evidence="5" key="1">
    <citation type="journal article" date="2021" name="PeerJ">
        <title>Extensive microbial diversity within the chicken gut microbiome revealed by metagenomics and culture.</title>
        <authorList>
            <person name="Gilroy R."/>
            <person name="Ravi A."/>
            <person name="Getino M."/>
            <person name="Pursley I."/>
            <person name="Horton D.L."/>
            <person name="Alikhan N.F."/>
            <person name="Baker D."/>
            <person name="Gharbi K."/>
            <person name="Hall N."/>
            <person name="Watson M."/>
            <person name="Adriaenssens E.M."/>
            <person name="Foster-Nyarko E."/>
            <person name="Jarju S."/>
            <person name="Secka A."/>
            <person name="Antonio M."/>
            <person name="Oren A."/>
            <person name="Chaudhuri R.R."/>
            <person name="La Ragione R."/>
            <person name="Hildebrand F."/>
            <person name="Pallen M.J."/>
        </authorList>
    </citation>
    <scope>NUCLEOTIDE SEQUENCE</scope>
    <source>
        <strain evidence="5">5790</strain>
    </source>
</reference>
<organism evidence="5 6">
    <name type="scientific">Candidatus Monoglobus merdigallinarum</name>
    <dbReference type="NCBI Taxonomy" id="2838698"/>
    <lineage>
        <taxon>Bacteria</taxon>
        <taxon>Bacillati</taxon>
        <taxon>Bacillota</taxon>
        <taxon>Clostridia</taxon>
        <taxon>Monoglobales</taxon>
        <taxon>Monoglobaceae</taxon>
        <taxon>Monoglobus</taxon>
    </lineage>
</organism>
<dbReference type="Gene3D" id="2.60.40.10">
    <property type="entry name" value="Immunoglobulins"/>
    <property type="match status" value="1"/>
</dbReference>
<gene>
    <name evidence="5" type="ORF">H9900_01935</name>
</gene>
<dbReference type="Proteomes" id="UP000824162">
    <property type="component" value="Unassembled WGS sequence"/>
</dbReference>
<dbReference type="InterPro" id="IPR049366">
    <property type="entry name" value="RGL11_C"/>
</dbReference>
<protein>
    <recommendedName>
        <fullName evidence="7">Rhamnogalacturonan I lyase beta-sheet domain-containing protein</fullName>
    </recommendedName>
</protein>
<sequence>MRRKLVCLCLAVLMLLSSVPAVAVDGTEQPEVQLSNGEARQMENIDRGAIAATAPTGGVYLSWRLLGTEPMDTVFNIYKNGTILCESLNNTNYTDASGTASDVYCVAPVINGVEGEKCDDIQILTGYADRGYESVPYTYFDIPIQNPDPNSDTYNPSDPSKVDGGANDASVGDVDGDGRYEIILKWNPNDAKDSASGGVTGIVYIDCYEFDGTLLWRINLGRNIRAGAHYTQFQVYDYDGDGKAEVAMKTAPGTIDGKGNYVSEAGNTEEIRSADNSKSYVGSNGHITGGPEYLTIFNGETGAAMQTIDYDPPLGNVRDWGDDSYNKSDRYLAGTAYLDGVHPSMIFCRGYYGKSVVAAYDWDGENLTQRWRLDSTSSSSNDFYGQGNHNLSVADIDNDGYDEIVYGSAAIDHDGTLAHSTGFGHGDALHVSDFDNDGGQEIFGVLEDSPDWGEAFRDGDGNVIWHYKAGDDDGRGAMAYFSRQYGVLAWDGYFGIRTLDGTLISEETVQDNKWSYPNFPIYWDGDLCREHFDGNRISKFNDETVSFGRLWNLSGTSYNNTSKKNPCLQADILGDWREELIMRTSDNNALRVFISISPTDYKFTTFMHDSQYRCAVAWQNTAYNQPPHQSYYIGYDKDVSEYVQPNIYVNTINPEAKITVLNSSGDPVSGINVMLGGIEKPTDASGEAAFRLEPGTYEYSVSVTGYYDLSGTFDFTSGADSGISLTLSELPDSVLTVISGGTPVSGASVTIGGQTAVTGADGKVTMKLKPGVNTYTAECKKFVTETGEFTVPENSGVTETIELEAIVYSYDSAADTEGSRFTYSGDSGAALTFSNGEWTFAQNSTDGGRSFGAVFTASENGHMQFEMTYNTGGQTDASEEWNWSGRNYTHSIKLLDLYGETLIGLSQEYNDSGVQEVKYFTGSSPAANVSGGETIGGPNITKRSSFTWRIVFDIDLENRTAELTLTDEAEENGYRISDIPLSSSSFASVQIGSEADGNVTWAPMVKDVLYLSDCETESTPSTPPPATPSPTPVPMSYTTWDFNDQPVGTTYENEGTIADTNGEVLSALYGTSALANASAPAIAERTSGDNYYSLTDNGAGQDGWSYSPLSPLSSEMISFETDFRMGDTNKDAVIFRVFDANNSTTANTYTTSSDGRSFEIKTGDNGTLKFSDYYSRGSSDTKALDRDVSGFTFSANTWYSVKAEYYPDTDEVKVYTKNADSTNYTLRNTFTLGSGTSKVSDVPALSPTRVSGFTRGSSANVMAFDNISVGVVDTAVQPSEPSPTPTTVPDGTYMTDTVYKAEEFSEGVDDVTGTWEVVDEAAYAELGEPFGTIADFSTEYTKSTYGDFEEMTLYVPETGTYTFNLLLREYRDRGYTITLAKDGSEPVVIDCISNQTRVASITDTNTINIGIATGTAELETGIYTMSFSSTNASHFMAFNITRAAEEPTDGYFYTIDSAVFSGGSVTLSVTRNNESAGDAKIIIAAYDGENGAMVAAASADLTASTDLSSGISVALPSIENAENVTIKTFIWSAGSDLQPYAVSKPAEIQ</sequence>
<comment type="caution">
    <text evidence="5">The sequence shown here is derived from an EMBL/GenBank/DDBJ whole genome shotgun (WGS) entry which is preliminary data.</text>
</comment>
<feature type="region of interest" description="Disordered" evidence="1">
    <location>
        <begin position="146"/>
        <end position="170"/>
    </location>
</feature>
<feature type="domain" description="Rhamnogalacturonan lyase family 11 C-terminal" evidence="4">
    <location>
        <begin position="139"/>
        <end position="637"/>
    </location>
</feature>
<feature type="chain" id="PRO_5038381724" description="Rhamnogalacturonan I lyase beta-sheet domain-containing protein" evidence="2">
    <location>
        <begin position="24"/>
        <end position="1549"/>
    </location>
</feature>
<dbReference type="EMBL" id="DXIJ01000037">
    <property type="protein sequence ID" value="HIV85551.1"/>
    <property type="molecule type" value="Genomic_DNA"/>
</dbReference>
<evidence type="ECO:0000313" key="6">
    <source>
        <dbReference type="Proteomes" id="UP000824162"/>
    </source>
</evidence>
<feature type="signal peptide" evidence="2">
    <location>
        <begin position="1"/>
        <end position="23"/>
    </location>
</feature>
<dbReference type="Gene3D" id="2.60.40.1120">
    <property type="entry name" value="Carboxypeptidase-like, regulatory domain"/>
    <property type="match status" value="2"/>
</dbReference>
<evidence type="ECO:0000313" key="5">
    <source>
        <dbReference type="EMBL" id="HIV85551.1"/>
    </source>
</evidence>
<evidence type="ECO:0000256" key="2">
    <source>
        <dbReference type="SAM" id="SignalP"/>
    </source>
</evidence>
<dbReference type="SUPFAM" id="SSF69318">
    <property type="entry name" value="Integrin alpha N-terminal domain"/>
    <property type="match status" value="1"/>
</dbReference>
<dbReference type="InterPro" id="IPR034641">
    <property type="entry name" value="RGL11"/>
</dbReference>
<proteinExistence type="predicted"/>
<dbReference type="InterPro" id="IPR028994">
    <property type="entry name" value="Integrin_alpha_N"/>
</dbReference>
<dbReference type="CDD" id="cd10318">
    <property type="entry name" value="RGL11"/>
    <property type="match status" value="1"/>
</dbReference>
<feature type="domain" description="Rhamnogalacturonan I lyase beta-sheet" evidence="3">
    <location>
        <begin position="40"/>
        <end position="121"/>
    </location>
</feature>
<dbReference type="PANTHER" id="PTHR43118:SF1">
    <property type="entry name" value="RHAMNOGALACTURONAN LYASE (EUROFUNG)"/>
    <property type="match status" value="1"/>
</dbReference>
<accession>A0A9D1PPK4</accession>
<evidence type="ECO:0000256" key="1">
    <source>
        <dbReference type="SAM" id="MobiDB-lite"/>
    </source>
</evidence>
<dbReference type="PANTHER" id="PTHR43118">
    <property type="entry name" value="RHAMNOGALACTURONAN LYASE (EUROFUNG)"/>
    <property type="match status" value="1"/>
</dbReference>
<dbReference type="InterPro" id="IPR041624">
    <property type="entry name" value="RGI_lyase"/>
</dbReference>
<evidence type="ECO:0000259" key="3">
    <source>
        <dbReference type="Pfam" id="PF18370"/>
    </source>
</evidence>
<feature type="region of interest" description="Disordered" evidence="1">
    <location>
        <begin position="1015"/>
        <end position="1036"/>
    </location>
</feature>
<name>A0A9D1PPK4_9FIRM</name>
<dbReference type="Pfam" id="PF21348">
    <property type="entry name" value="RGL11_C"/>
    <property type="match status" value="1"/>
</dbReference>
<evidence type="ECO:0008006" key="7">
    <source>
        <dbReference type="Google" id="ProtNLM"/>
    </source>
</evidence>